<dbReference type="AlphaFoldDB" id="A0A8S1E398"/>
<evidence type="ECO:0000256" key="2">
    <source>
        <dbReference type="SAM" id="SignalP"/>
    </source>
</evidence>
<dbReference type="InterPro" id="IPR050111">
    <property type="entry name" value="C-type_lectin/snaclec_domain"/>
</dbReference>
<sequence>MDSYKAFSVTVFCCMTVLVVTGTENLTKRWTFQNSTYELNTADELEWVPAKNDCRRKGMRLVSIESVDEYYSILEVIAPFNLSIWISGSDEGQEGKFYWEATGQLIGPFTTWYPGEPNNLKGNENSICKIFLLGLNLTAAGPVEGINDEPSSLKFEYGDSSYILYHTAVNWYTARNKCRQQGLDLVSIETEGENTAILNAISSFKIESFWTAGSDKWQEDSWYWDSTGLDFGPTQNWTSGQPNHSGDCLLLWNVIDHLWDDADCLHLNQYICESQTYICSETSP</sequence>
<dbReference type="PROSITE" id="PS50041">
    <property type="entry name" value="C_TYPE_LECTIN_2"/>
    <property type="match status" value="2"/>
</dbReference>
<dbReference type="OrthoDB" id="6746664at2759"/>
<evidence type="ECO:0000259" key="3">
    <source>
        <dbReference type="PROSITE" id="PS50041"/>
    </source>
</evidence>
<dbReference type="InterPro" id="IPR016187">
    <property type="entry name" value="CTDL_fold"/>
</dbReference>
<reference evidence="4 5" key="1">
    <citation type="submission" date="2020-04" db="EMBL/GenBank/DDBJ databases">
        <authorList>
            <person name="Alioto T."/>
            <person name="Alioto T."/>
            <person name="Gomez Garrido J."/>
        </authorList>
    </citation>
    <scope>NUCLEOTIDE SEQUENCE [LARGE SCALE GENOMIC DNA]</scope>
</reference>
<dbReference type="InterPro" id="IPR016186">
    <property type="entry name" value="C-type_lectin-like/link_sf"/>
</dbReference>
<dbReference type="SMART" id="SM00034">
    <property type="entry name" value="CLECT"/>
    <property type="match status" value="2"/>
</dbReference>
<dbReference type="InterPro" id="IPR001304">
    <property type="entry name" value="C-type_lectin-like"/>
</dbReference>
<keyword evidence="1" id="KW-1015">Disulfide bond</keyword>
<evidence type="ECO:0000313" key="4">
    <source>
        <dbReference type="EMBL" id="CAB3388563.1"/>
    </source>
</evidence>
<feature type="chain" id="PRO_5035763657" description="C-type lectin domain-containing protein" evidence="2">
    <location>
        <begin position="23"/>
        <end position="284"/>
    </location>
</feature>
<dbReference type="PANTHER" id="PTHR22803">
    <property type="entry name" value="MANNOSE, PHOSPHOLIPASE, LECTIN RECEPTOR RELATED"/>
    <property type="match status" value="1"/>
</dbReference>
<comment type="caution">
    <text evidence="4">The sequence shown here is derived from an EMBL/GenBank/DDBJ whole genome shotgun (WGS) entry which is preliminary data.</text>
</comment>
<protein>
    <recommendedName>
        <fullName evidence="3">C-type lectin domain-containing protein</fullName>
    </recommendedName>
</protein>
<keyword evidence="5" id="KW-1185">Reference proteome</keyword>
<name>A0A8S1E398_9INSE</name>
<feature type="domain" description="C-type lectin" evidence="3">
    <location>
        <begin position="157"/>
        <end position="273"/>
    </location>
</feature>
<dbReference type="SUPFAM" id="SSF56436">
    <property type="entry name" value="C-type lectin-like"/>
    <property type="match status" value="2"/>
</dbReference>
<organism evidence="4 5">
    <name type="scientific">Cloeon dipterum</name>
    <dbReference type="NCBI Taxonomy" id="197152"/>
    <lineage>
        <taxon>Eukaryota</taxon>
        <taxon>Metazoa</taxon>
        <taxon>Ecdysozoa</taxon>
        <taxon>Arthropoda</taxon>
        <taxon>Hexapoda</taxon>
        <taxon>Insecta</taxon>
        <taxon>Pterygota</taxon>
        <taxon>Palaeoptera</taxon>
        <taxon>Ephemeroptera</taxon>
        <taxon>Pisciforma</taxon>
        <taxon>Baetidae</taxon>
        <taxon>Cloeon</taxon>
    </lineage>
</organism>
<dbReference type="Proteomes" id="UP000494165">
    <property type="component" value="Unassembled WGS sequence"/>
</dbReference>
<dbReference type="Pfam" id="PF00059">
    <property type="entry name" value="Lectin_C"/>
    <property type="match status" value="2"/>
</dbReference>
<evidence type="ECO:0000313" key="5">
    <source>
        <dbReference type="Proteomes" id="UP000494165"/>
    </source>
</evidence>
<evidence type="ECO:0000256" key="1">
    <source>
        <dbReference type="ARBA" id="ARBA00023157"/>
    </source>
</evidence>
<proteinExistence type="predicted"/>
<dbReference type="Gene3D" id="3.10.100.10">
    <property type="entry name" value="Mannose-Binding Protein A, subunit A"/>
    <property type="match status" value="2"/>
</dbReference>
<gene>
    <name evidence="4" type="ORF">CLODIP_2_CD15294</name>
</gene>
<feature type="signal peptide" evidence="2">
    <location>
        <begin position="1"/>
        <end position="22"/>
    </location>
</feature>
<accession>A0A8S1E398</accession>
<dbReference type="EMBL" id="CADEPI010000817">
    <property type="protein sequence ID" value="CAB3388563.1"/>
    <property type="molecule type" value="Genomic_DNA"/>
</dbReference>
<dbReference type="InterPro" id="IPR018378">
    <property type="entry name" value="C-type_lectin_CS"/>
</dbReference>
<dbReference type="CDD" id="cd00037">
    <property type="entry name" value="CLECT"/>
    <property type="match status" value="1"/>
</dbReference>
<dbReference type="PROSITE" id="PS00615">
    <property type="entry name" value="C_TYPE_LECTIN_1"/>
    <property type="match status" value="1"/>
</dbReference>
<feature type="domain" description="C-type lectin" evidence="3">
    <location>
        <begin position="32"/>
        <end position="128"/>
    </location>
</feature>
<keyword evidence="2" id="KW-0732">Signal</keyword>